<name>A0A163IWN9_DIDRA</name>
<evidence type="ECO:0000313" key="3">
    <source>
        <dbReference type="Proteomes" id="UP000076837"/>
    </source>
</evidence>
<dbReference type="Proteomes" id="UP000076837">
    <property type="component" value="Unassembled WGS sequence"/>
</dbReference>
<dbReference type="AlphaFoldDB" id="A0A163IWN9"/>
<dbReference type="OrthoDB" id="3770798at2759"/>
<evidence type="ECO:0000313" key="2">
    <source>
        <dbReference type="EMBL" id="KZM25991.1"/>
    </source>
</evidence>
<evidence type="ECO:0000256" key="1">
    <source>
        <dbReference type="SAM" id="MobiDB-lite"/>
    </source>
</evidence>
<feature type="region of interest" description="Disordered" evidence="1">
    <location>
        <begin position="174"/>
        <end position="194"/>
    </location>
</feature>
<sequence length="310" mass="34573">MVATLTPGSLEDVEAWASQEFPDYFRAFVDTERLHTKTLPFDGEYMDGKIILKSMLLVALEVGSTDTGNKVYARISGSNDVELFSDHMIADPTGSKKGLSYMKPAVDLVDMYLRTPYNHSIETGHPAGVDRLETLIRFIFLSNGESTAVQPKLGFFKSHFRAACRDVARGRGVLVDGDDTDESDTLSDTSPPELIADTDTAGLRDNPAATSVFNQHVNAMDESYYDFKTRMLSQLGAIQKTERNQTDYLKAQVQELQCRLTVLEEGRAKMGKELEDEKEKAKTAAEQTASWKTRYEGLKGTLERVLGQRF</sequence>
<protein>
    <submittedName>
        <fullName evidence="2">Uncharacterized protein</fullName>
    </submittedName>
</protein>
<gene>
    <name evidence="2" type="ORF">ST47_g2939</name>
</gene>
<reference evidence="2 3" key="1">
    <citation type="journal article" date="2016" name="Sci. Rep.">
        <title>Draft genome sequencing and secretome analysis of fungal phytopathogen Ascochyta rabiei provides insight into the necrotrophic effector repertoire.</title>
        <authorList>
            <person name="Verma S."/>
            <person name="Gazara R.K."/>
            <person name="Nizam S."/>
            <person name="Parween S."/>
            <person name="Chattopadhyay D."/>
            <person name="Verma P.K."/>
        </authorList>
    </citation>
    <scope>NUCLEOTIDE SEQUENCE [LARGE SCALE GENOMIC DNA]</scope>
    <source>
        <strain evidence="2 3">ArDII</strain>
    </source>
</reference>
<feature type="compositionally biased region" description="Acidic residues" evidence="1">
    <location>
        <begin position="176"/>
        <end position="185"/>
    </location>
</feature>
<accession>A0A163IWN9</accession>
<organism evidence="2 3">
    <name type="scientific">Didymella rabiei</name>
    <name type="common">Chickpea ascochyta blight fungus</name>
    <name type="synonym">Mycosphaerella rabiei</name>
    <dbReference type="NCBI Taxonomy" id="5454"/>
    <lineage>
        <taxon>Eukaryota</taxon>
        <taxon>Fungi</taxon>
        <taxon>Dikarya</taxon>
        <taxon>Ascomycota</taxon>
        <taxon>Pezizomycotina</taxon>
        <taxon>Dothideomycetes</taxon>
        <taxon>Pleosporomycetidae</taxon>
        <taxon>Pleosporales</taxon>
        <taxon>Pleosporineae</taxon>
        <taxon>Didymellaceae</taxon>
        <taxon>Ascochyta</taxon>
    </lineage>
</organism>
<dbReference type="EMBL" id="JYNV01000119">
    <property type="protein sequence ID" value="KZM25991.1"/>
    <property type="molecule type" value="Genomic_DNA"/>
</dbReference>
<keyword evidence="3" id="KW-1185">Reference proteome</keyword>
<proteinExistence type="predicted"/>
<comment type="caution">
    <text evidence="2">The sequence shown here is derived from an EMBL/GenBank/DDBJ whole genome shotgun (WGS) entry which is preliminary data.</text>
</comment>